<sequence length="234" mass="26730">MREPISQSAVDGKHIRICKRVDSGSLFFSYKNFFSTVLTALVDADYCFISIDIGAYSASSDCNIFKNMKFCKKLEGTHLSIPGSRSLPNDDNGTPMPFVIVGDETFALSEHVLRPYPSRNLAIPKRIYNYRITRARRMVECAFGILCNKRRIFHRAIDIRPDFCDVIVKTCCILYNFVRQKEGFQFQDTLFECPLDTVKAVGTRGDVRGTAVRGYFAKYFTSPQGSVPWQYEKF</sequence>
<keyword evidence="6" id="KW-0378">Hydrolase</keyword>
<dbReference type="GO" id="GO:0046872">
    <property type="term" value="F:metal ion binding"/>
    <property type="evidence" value="ECO:0007669"/>
    <property type="project" value="UniProtKB-KW"/>
</dbReference>
<evidence type="ECO:0000256" key="3">
    <source>
        <dbReference type="ARBA" id="ARBA00006958"/>
    </source>
</evidence>
<dbReference type="InterPro" id="IPR045249">
    <property type="entry name" value="HARBI1-like"/>
</dbReference>
<dbReference type="GO" id="GO:0004518">
    <property type="term" value="F:nuclease activity"/>
    <property type="evidence" value="ECO:0007669"/>
    <property type="project" value="UniProtKB-KW"/>
</dbReference>
<dbReference type="GO" id="GO:0005634">
    <property type="term" value="C:nucleus"/>
    <property type="evidence" value="ECO:0007669"/>
    <property type="project" value="UniProtKB-SubCell"/>
</dbReference>
<feature type="domain" description="DDE Tnp4" evidence="8">
    <location>
        <begin position="10"/>
        <end position="176"/>
    </location>
</feature>
<comment type="similarity">
    <text evidence="3">Belongs to the HARBI1 family.</text>
</comment>
<evidence type="ECO:0000256" key="5">
    <source>
        <dbReference type="ARBA" id="ARBA00022723"/>
    </source>
</evidence>
<evidence type="ECO:0000256" key="2">
    <source>
        <dbReference type="ARBA" id="ARBA00004123"/>
    </source>
</evidence>
<keyword evidence="10" id="KW-1185">Reference proteome</keyword>
<evidence type="ECO:0000313" key="10">
    <source>
        <dbReference type="Proteomes" id="UP000502823"/>
    </source>
</evidence>
<comment type="cofactor">
    <cofactor evidence="1">
        <name>a divalent metal cation</name>
        <dbReference type="ChEBI" id="CHEBI:60240"/>
    </cofactor>
</comment>
<comment type="subcellular location">
    <subcellularLocation>
        <location evidence="2">Nucleus</location>
    </subcellularLocation>
</comment>
<organism evidence="9 10">
    <name type="scientific">Coptotermes formosanus</name>
    <name type="common">Formosan subterranean termite</name>
    <dbReference type="NCBI Taxonomy" id="36987"/>
    <lineage>
        <taxon>Eukaryota</taxon>
        <taxon>Metazoa</taxon>
        <taxon>Ecdysozoa</taxon>
        <taxon>Arthropoda</taxon>
        <taxon>Hexapoda</taxon>
        <taxon>Insecta</taxon>
        <taxon>Pterygota</taxon>
        <taxon>Neoptera</taxon>
        <taxon>Polyneoptera</taxon>
        <taxon>Dictyoptera</taxon>
        <taxon>Blattodea</taxon>
        <taxon>Blattoidea</taxon>
        <taxon>Termitoidae</taxon>
        <taxon>Rhinotermitidae</taxon>
        <taxon>Coptotermes</taxon>
    </lineage>
</organism>
<name>A0A6L2PKR8_COPFO</name>
<dbReference type="EMBL" id="BLKM01000280">
    <property type="protein sequence ID" value="GFG31125.1"/>
    <property type="molecule type" value="Genomic_DNA"/>
</dbReference>
<evidence type="ECO:0000313" key="9">
    <source>
        <dbReference type="EMBL" id="GFG31125.1"/>
    </source>
</evidence>
<evidence type="ECO:0000256" key="6">
    <source>
        <dbReference type="ARBA" id="ARBA00022801"/>
    </source>
</evidence>
<keyword evidence="5" id="KW-0479">Metal-binding</keyword>
<evidence type="ECO:0000256" key="4">
    <source>
        <dbReference type="ARBA" id="ARBA00022722"/>
    </source>
</evidence>
<proteinExistence type="inferred from homology"/>
<dbReference type="Pfam" id="PF13359">
    <property type="entry name" value="DDE_Tnp_4"/>
    <property type="match status" value="1"/>
</dbReference>
<dbReference type="AlphaFoldDB" id="A0A6L2PKR8"/>
<evidence type="ECO:0000259" key="8">
    <source>
        <dbReference type="Pfam" id="PF13359"/>
    </source>
</evidence>
<dbReference type="PANTHER" id="PTHR22930">
    <property type="match status" value="1"/>
</dbReference>
<dbReference type="OrthoDB" id="6573333at2759"/>
<keyword evidence="4" id="KW-0540">Nuclease</keyword>
<reference evidence="10" key="1">
    <citation type="submission" date="2020-01" db="EMBL/GenBank/DDBJ databases">
        <title>Draft genome sequence of the Termite Coptotermes fromosanus.</title>
        <authorList>
            <person name="Itakura S."/>
            <person name="Yosikawa Y."/>
            <person name="Umezawa K."/>
        </authorList>
    </citation>
    <scope>NUCLEOTIDE SEQUENCE [LARGE SCALE GENOMIC DNA]</scope>
</reference>
<keyword evidence="7" id="KW-0539">Nucleus</keyword>
<dbReference type="PANTHER" id="PTHR22930:SF269">
    <property type="entry name" value="NUCLEASE HARBI1-LIKE PROTEIN"/>
    <property type="match status" value="1"/>
</dbReference>
<dbReference type="InterPro" id="IPR027806">
    <property type="entry name" value="HARBI1_dom"/>
</dbReference>
<protein>
    <recommendedName>
        <fullName evidence="8">DDE Tnp4 domain-containing protein</fullName>
    </recommendedName>
</protein>
<evidence type="ECO:0000256" key="1">
    <source>
        <dbReference type="ARBA" id="ARBA00001968"/>
    </source>
</evidence>
<comment type="caution">
    <text evidence="9">The sequence shown here is derived from an EMBL/GenBank/DDBJ whole genome shotgun (WGS) entry which is preliminary data.</text>
</comment>
<evidence type="ECO:0000256" key="7">
    <source>
        <dbReference type="ARBA" id="ARBA00023242"/>
    </source>
</evidence>
<gene>
    <name evidence="9" type="ORF">Cfor_04617</name>
</gene>
<dbReference type="GO" id="GO:0016787">
    <property type="term" value="F:hydrolase activity"/>
    <property type="evidence" value="ECO:0007669"/>
    <property type="project" value="UniProtKB-KW"/>
</dbReference>
<dbReference type="Proteomes" id="UP000502823">
    <property type="component" value="Unassembled WGS sequence"/>
</dbReference>
<dbReference type="InParanoid" id="A0A6L2PKR8"/>
<accession>A0A6L2PKR8</accession>